<dbReference type="SUPFAM" id="SSF46689">
    <property type="entry name" value="Homeodomain-like"/>
    <property type="match status" value="2"/>
</dbReference>
<dbReference type="GO" id="GO:0043565">
    <property type="term" value="F:sequence-specific DNA binding"/>
    <property type="evidence" value="ECO:0007669"/>
    <property type="project" value="InterPro"/>
</dbReference>
<dbReference type="InterPro" id="IPR014710">
    <property type="entry name" value="RmlC-like_jellyroll"/>
</dbReference>
<dbReference type="Proteomes" id="UP000594118">
    <property type="component" value="Chromosome"/>
</dbReference>
<accession>A0A7L9WPC9</accession>
<proteinExistence type="predicted"/>
<dbReference type="Gene3D" id="1.10.10.60">
    <property type="entry name" value="Homeodomain-like"/>
    <property type="match status" value="1"/>
</dbReference>
<dbReference type="InterPro" id="IPR050204">
    <property type="entry name" value="AraC_XylS_family_regulators"/>
</dbReference>
<evidence type="ECO:0000313" key="6">
    <source>
        <dbReference type="Proteomes" id="UP000594118"/>
    </source>
</evidence>
<organism evidence="5 6">
    <name type="scientific">Pseudooceanicola spongiae</name>
    <dbReference type="NCBI Taxonomy" id="2613965"/>
    <lineage>
        <taxon>Bacteria</taxon>
        <taxon>Pseudomonadati</taxon>
        <taxon>Pseudomonadota</taxon>
        <taxon>Alphaproteobacteria</taxon>
        <taxon>Rhodobacterales</taxon>
        <taxon>Paracoccaceae</taxon>
        <taxon>Pseudooceanicola</taxon>
    </lineage>
</organism>
<sequence length="287" mass="31003">MRRGAGLKGSMTSVRDFLEGSPSARAVAGLDLGAGRSVTIWENAHDRIRYDAPEGHAFSLYLKGGTGTRRLDAGPETGRPGTVCILPEGQGSDWEITTPFRFVHLYIPDAPLRAAFADIHDRDSRLLDLSPATFAERPLLAAPLTALAQAACAEDVLKAEAAVADLVAHLGLRPVPLSGGLSPRVLRRIDDWIDSHLDANLSLADLAAVADLSPFHLHRMFRASRGMAPHAWILRKRIGRATAMLRTACPLIEIAVATGFSSQSHFTRAFRAQTGMTPTGYRRALTQ</sequence>
<dbReference type="EMBL" id="CP045201">
    <property type="protein sequence ID" value="QOL80960.1"/>
    <property type="molecule type" value="Genomic_DNA"/>
</dbReference>
<dbReference type="PANTHER" id="PTHR46796">
    <property type="entry name" value="HTH-TYPE TRANSCRIPTIONAL ACTIVATOR RHAS-RELATED"/>
    <property type="match status" value="1"/>
</dbReference>
<feature type="domain" description="HTH araC/xylS-type" evidence="4">
    <location>
        <begin position="187"/>
        <end position="284"/>
    </location>
</feature>
<dbReference type="PROSITE" id="PS01124">
    <property type="entry name" value="HTH_ARAC_FAMILY_2"/>
    <property type="match status" value="1"/>
</dbReference>
<dbReference type="AlphaFoldDB" id="A0A7L9WPC9"/>
<evidence type="ECO:0000256" key="1">
    <source>
        <dbReference type="ARBA" id="ARBA00023015"/>
    </source>
</evidence>
<keyword evidence="2" id="KW-0238">DNA-binding</keyword>
<dbReference type="InterPro" id="IPR018062">
    <property type="entry name" value="HTH_AraC-typ_CS"/>
</dbReference>
<name>A0A7L9WPC9_9RHOB</name>
<evidence type="ECO:0000256" key="2">
    <source>
        <dbReference type="ARBA" id="ARBA00023125"/>
    </source>
</evidence>
<dbReference type="InterPro" id="IPR009057">
    <property type="entry name" value="Homeodomain-like_sf"/>
</dbReference>
<dbReference type="SMART" id="SM00342">
    <property type="entry name" value="HTH_ARAC"/>
    <property type="match status" value="1"/>
</dbReference>
<keyword evidence="6" id="KW-1185">Reference proteome</keyword>
<dbReference type="PROSITE" id="PS00041">
    <property type="entry name" value="HTH_ARAC_FAMILY_1"/>
    <property type="match status" value="1"/>
</dbReference>
<reference evidence="5 6" key="1">
    <citation type="submission" date="2019-10" db="EMBL/GenBank/DDBJ databases">
        <title>Pseudopuniceibacterium sp. HQ09 islated from Antarctica.</title>
        <authorList>
            <person name="Liao L."/>
            <person name="Su S."/>
            <person name="Chen B."/>
            <person name="Yu Y."/>
        </authorList>
    </citation>
    <scope>NUCLEOTIDE SEQUENCE [LARGE SCALE GENOMIC DNA]</scope>
    <source>
        <strain evidence="5 6">HQ09</strain>
    </source>
</reference>
<evidence type="ECO:0000313" key="5">
    <source>
        <dbReference type="EMBL" id="QOL80960.1"/>
    </source>
</evidence>
<keyword evidence="3" id="KW-0804">Transcription</keyword>
<dbReference type="Gene3D" id="2.60.120.10">
    <property type="entry name" value="Jelly Rolls"/>
    <property type="match status" value="1"/>
</dbReference>
<gene>
    <name evidence="5" type="ORF">F3W81_09120</name>
</gene>
<dbReference type="GO" id="GO:0003700">
    <property type="term" value="F:DNA-binding transcription factor activity"/>
    <property type="evidence" value="ECO:0007669"/>
    <property type="project" value="InterPro"/>
</dbReference>
<dbReference type="PANTHER" id="PTHR46796:SF6">
    <property type="entry name" value="ARAC SUBFAMILY"/>
    <property type="match status" value="1"/>
</dbReference>
<dbReference type="PRINTS" id="PR00032">
    <property type="entry name" value="HTHARAC"/>
</dbReference>
<dbReference type="Pfam" id="PF12833">
    <property type="entry name" value="HTH_18"/>
    <property type="match status" value="1"/>
</dbReference>
<keyword evidence="1" id="KW-0805">Transcription regulation</keyword>
<protein>
    <submittedName>
        <fullName evidence="5">Helix-turn-helix domain-containing protein</fullName>
    </submittedName>
</protein>
<dbReference type="InterPro" id="IPR018060">
    <property type="entry name" value="HTH_AraC"/>
</dbReference>
<dbReference type="KEGG" id="pshq:F3W81_09120"/>
<evidence type="ECO:0000256" key="3">
    <source>
        <dbReference type="ARBA" id="ARBA00023163"/>
    </source>
</evidence>
<dbReference type="InterPro" id="IPR020449">
    <property type="entry name" value="Tscrpt_reg_AraC-type_HTH"/>
</dbReference>
<evidence type="ECO:0000259" key="4">
    <source>
        <dbReference type="PROSITE" id="PS01124"/>
    </source>
</evidence>